<organism evidence="1 2">
    <name type="scientific">Meloidogyne floridensis</name>
    <dbReference type="NCBI Taxonomy" id="298350"/>
    <lineage>
        <taxon>Eukaryota</taxon>
        <taxon>Metazoa</taxon>
        <taxon>Ecdysozoa</taxon>
        <taxon>Nematoda</taxon>
        <taxon>Chromadorea</taxon>
        <taxon>Rhabditida</taxon>
        <taxon>Tylenchina</taxon>
        <taxon>Tylenchomorpha</taxon>
        <taxon>Tylenchoidea</taxon>
        <taxon>Meloidogynidae</taxon>
        <taxon>Meloidogyninae</taxon>
        <taxon>Meloidogyne</taxon>
    </lineage>
</organism>
<dbReference type="WBParaSite" id="scf7180000421926.g7910">
    <property type="protein sequence ID" value="scf7180000421926.g7910"/>
    <property type="gene ID" value="scf7180000421926.g7910"/>
</dbReference>
<dbReference type="Proteomes" id="UP000887560">
    <property type="component" value="Unplaced"/>
</dbReference>
<name>A0A915NYP6_9BILA</name>
<sequence>MSKLVIVGHFTLENFINELKNRMNSSVSSLLSGGLYIYQAPQPNAIPVVPINLRLNDAIAQAETVSRTRPHSPKRAKIIQNVVIFDATFFDGTAHAVGVSKIINFCI</sequence>
<accession>A0A915NYP6</accession>
<reference evidence="2" key="1">
    <citation type="submission" date="2022-11" db="UniProtKB">
        <authorList>
            <consortium name="WormBaseParasite"/>
        </authorList>
    </citation>
    <scope>IDENTIFICATION</scope>
</reference>
<dbReference type="AlphaFoldDB" id="A0A915NYP6"/>
<keyword evidence="1" id="KW-1185">Reference proteome</keyword>
<evidence type="ECO:0000313" key="2">
    <source>
        <dbReference type="WBParaSite" id="scf7180000421926.g7910"/>
    </source>
</evidence>
<evidence type="ECO:0000313" key="1">
    <source>
        <dbReference type="Proteomes" id="UP000887560"/>
    </source>
</evidence>
<proteinExistence type="predicted"/>
<protein>
    <submittedName>
        <fullName evidence="2">Uncharacterized protein</fullName>
    </submittedName>
</protein>